<keyword evidence="2" id="KW-1185">Reference proteome</keyword>
<evidence type="ECO:0000313" key="1">
    <source>
        <dbReference type="EMBL" id="QOR56624.1"/>
    </source>
</evidence>
<dbReference type="KEGG" id="vg:65130537"/>
<organism evidence="1 2">
    <name type="scientific">uncultured phage cr52_1</name>
    <dbReference type="NCBI Taxonomy" id="2772079"/>
    <lineage>
        <taxon>Viruses</taxon>
        <taxon>Duplodnaviria</taxon>
        <taxon>Heunggongvirae</taxon>
        <taxon>Uroviricota</taxon>
        <taxon>Caudoviricetes</taxon>
        <taxon>Crassvirales</taxon>
        <taxon>Suoliviridae</taxon>
        <taxon>Loutivirinae</taxon>
        <taxon>Buchavirus</taxon>
        <taxon>Buchavirus copri</taxon>
    </lineage>
</organism>
<dbReference type="GeneID" id="65130537"/>
<name>A0A7M1RR76_9CAUD</name>
<reference evidence="1 2" key="1">
    <citation type="submission" date="2020-07" db="EMBL/GenBank/DDBJ databases">
        <title>Taxonomic proposal: Crassvirales, a new order of highly abundant and diverse bacterial viruses.</title>
        <authorList>
            <person name="Shkoporov A.N."/>
            <person name="Stockdale S.R."/>
            <person name="Guerin E."/>
            <person name="Ross R.P."/>
            <person name="Hill C."/>
        </authorList>
    </citation>
    <scope>NUCLEOTIDE SEQUENCE [LARGE SCALE GENOMIC DNA]</scope>
</reference>
<proteinExistence type="predicted"/>
<protein>
    <submittedName>
        <fullName evidence="1">Uncharacterized protein</fullName>
    </submittedName>
</protein>
<dbReference type="EMBL" id="MT774395">
    <property type="protein sequence ID" value="QOR56624.1"/>
    <property type="molecule type" value="Genomic_DNA"/>
</dbReference>
<evidence type="ECO:0000313" key="2">
    <source>
        <dbReference type="Proteomes" id="UP000594150"/>
    </source>
</evidence>
<accession>A0A7M1RR76</accession>
<dbReference type="Proteomes" id="UP000594150">
    <property type="component" value="Segment"/>
</dbReference>
<sequence>MIQHVDYILIGKNLPASYTTADALSAGDVALFDQNRAIIKTAADAVNATSLYVGVAQNKINVTMPDGTVAQKANIKFGNEIQKASKPSAVIGEYVAPVQDKIVITLTDAEIVAGHRYVLRMVYKDIYEAPGQFTHTYEVYANSADAEDLAAAIVKKINKHKNRRIQAQAAAAVITLTAMEKDDNEGVYSLSEYSVVSMEATLYTTIPGALLSNQPMAIPGATIVKTPGTPGKGYWKQVRDAEVRFMGYQGHVFTGAYPEVEQARMVEEGATYDYITIENDNLYLSNDNQYIKTTPLTTELYVKHSSGFANSIVAKGIEAFISGKAA</sequence>
<dbReference type="RefSeq" id="YP_010112076.1">
    <property type="nucleotide sequence ID" value="NC_055888.1"/>
</dbReference>